<keyword evidence="11" id="KW-0131">Cell cycle</keyword>
<dbReference type="InterPro" id="IPR036565">
    <property type="entry name" value="Mur-like_cat_sf"/>
</dbReference>
<dbReference type="PANTHER" id="PTHR43445">
    <property type="entry name" value="UDP-N-ACETYLMURAMATE--L-ALANINE LIGASE-RELATED"/>
    <property type="match status" value="1"/>
</dbReference>
<keyword evidence="10" id="KW-0573">Peptidoglycan synthesis</keyword>
<dbReference type="SUPFAM" id="SSF53623">
    <property type="entry name" value="MurD-like peptide ligases, catalytic domain"/>
    <property type="match status" value="1"/>
</dbReference>
<feature type="domain" description="Mur ligase N-terminal catalytic" evidence="15">
    <location>
        <begin position="14"/>
        <end position="112"/>
    </location>
</feature>
<evidence type="ECO:0000259" key="16">
    <source>
        <dbReference type="Pfam" id="PF02875"/>
    </source>
</evidence>
<dbReference type="PANTHER" id="PTHR43445:SF5">
    <property type="entry name" value="UDP-N-ACETYLMURAMATE--L-ALANYL-GAMMA-D-GLUTAMYL-MESO-2,6-DIAMINOHEPTANDIOATE LIGASE"/>
    <property type="match status" value="1"/>
</dbReference>
<keyword evidence="9" id="KW-0133">Cell shape</keyword>
<dbReference type="SUPFAM" id="SSF53244">
    <property type="entry name" value="MurD-like peptide ligases, peptide-binding domain"/>
    <property type="match status" value="1"/>
</dbReference>
<dbReference type="STRING" id="177437.HRM2_20480"/>
<evidence type="ECO:0000256" key="10">
    <source>
        <dbReference type="ARBA" id="ARBA00022984"/>
    </source>
</evidence>
<dbReference type="EC" id="6.3.2.8" evidence="3 14"/>
<keyword evidence="7" id="KW-0547">Nucleotide-binding</keyword>
<dbReference type="GO" id="GO:0051301">
    <property type="term" value="P:cell division"/>
    <property type="evidence" value="ECO:0007669"/>
    <property type="project" value="UniProtKB-KW"/>
</dbReference>
<dbReference type="GO" id="GO:0009252">
    <property type="term" value="P:peptidoglycan biosynthetic process"/>
    <property type="evidence" value="ECO:0007669"/>
    <property type="project" value="UniProtKB-UniRule"/>
</dbReference>
<reference evidence="18 19" key="1">
    <citation type="journal article" date="2009" name="Environ. Microbiol.">
        <title>Genome sequence of Desulfobacterium autotrophicum HRM2, a marine sulfate reducer oxidizing organic carbon completely to carbon dioxide.</title>
        <authorList>
            <person name="Strittmatter A.W."/>
            <person name="Liesegang H."/>
            <person name="Rabus R."/>
            <person name="Decker I."/>
            <person name="Amann J."/>
            <person name="Andres S."/>
            <person name="Henne A."/>
            <person name="Fricke W.F."/>
            <person name="Martinez-Arias R."/>
            <person name="Bartels D."/>
            <person name="Goesmann A."/>
            <person name="Krause L."/>
            <person name="Puehler A."/>
            <person name="Klenk H.P."/>
            <person name="Richter M."/>
            <person name="Schuler M."/>
            <person name="Gloeckner F.O."/>
            <person name="Meyerdierks A."/>
            <person name="Gottschalk G."/>
            <person name="Amann R."/>
        </authorList>
    </citation>
    <scope>NUCLEOTIDE SEQUENCE [LARGE SCALE GENOMIC DNA]</scope>
    <source>
        <strain evidence="19">ATCC 43914 / DSM 3382 / HRM2</strain>
    </source>
</reference>
<dbReference type="SUPFAM" id="SSF51984">
    <property type="entry name" value="MurCD N-terminal domain"/>
    <property type="match status" value="1"/>
</dbReference>
<keyword evidence="19" id="KW-1185">Reference proteome</keyword>
<dbReference type="InterPro" id="IPR005757">
    <property type="entry name" value="Mpl"/>
</dbReference>
<dbReference type="EMBL" id="CP001087">
    <property type="protein sequence ID" value="ACN15147.1"/>
    <property type="molecule type" value="Genomic_DNA"/>
</dbReference>
<evidence type="ECO:0000256" key="12">
    <source>
        <dbReference type="ARBA" id="ARBA00023316"/>
    </source>
</evidence>
<evidence type="ECO:0000256" key="11">
    <source>
        <dbReference type="ARBA" id="ARBA00023306"/>
    </source>
</evidence>
<feature type="domain" description="Mur ligase central" evidence="17">
    <location>
        <begin position="120"/>
        <end position="305"/>
    </location>
</feature>
<comment type="subcellular location">
    <subcellularLocation>
        <location evidence="1">Cytoplasm</location>
    </subcellularLocation>
</comment>
<dbReference type="AlphaFoldDB" id="C0QCS0"/>
<evidence type="ECO:0000256" key="7">
    <source>
        <dbReference type="ARBA" id="ARBA00022741"/>
    </source>
</evidence>
<dbReference type="Pfam" id="PF02875">
    <property type="entry name" value="Mur_ligase_C"/>
    <property type="match status" value="1"/>
</dbReference>
<dbReference type="UniPathway" id="UPA00219"/>
<dbReference type="GO" id="GO:0005524">
    <property type="term" value="F:ATP binding"/>
    <property type="evidence" value="ECO:0007669"/>
    <property type="project" value="UniProtKB-KW"/>
</dbReference>
<dbReference type="Pfam" id="PF01225">
    <property type="entry name" value="Mur_ligase"/>
    <property type="match status" value="1"/>
</dbReference>
<name>C0QCS0_DESAH</name>
<comment type="catalytic activity">
    <reaction evidence="13">
        <text>UDP-N-acetyl-alpha-D-muramate + L-alanine + ATP = UDP-N-acetyl-alpha-D-muramoyl-L-alanine + ADP + phosphate + H(+)</text>
        <dbReference type="Rhea" id="RHEA:23372"/>
        <dbReference type="ChEBI" id="CHEBI:15378"/>
        <dbReference type="ChEBI" id="CHEBI:30616"/>
        <dbReference type="ChEBI" id="CHEBI:43474"/>
        <dbReference type="ChEBI" id="CHEBI:57972"/>
        <dbReference type="ChEBI" id="CHEBI:70757"/>
        <dbReference type="ChEBI" id="CHEBI:83898"/>
        <dbReference type="ChEBI" id="CHEBI:456216"/>
        <dbReference type="EC" id="6.3.2.8"/>
    </reaction>
</comment>
<evidence type="ECO:0000256" key="4">
    <source>
        <dbReference type="ARBA" id="ARBA00022490"/>
    </source>
</evidence>
<keyword evidence="12" id="KW-0961">Cell wall biogenesis/degradation</keyword>
<accession>C0QCS0</accession>
<dbReference type="Gene3D" id="3.90.190.20">
    <property type="entry name" value="Mur ligase, C-terminal domain"/>
    <property type="match status" value="1"/>
</dbReference>
<evidence type="ECO:0000313" key="19">
    <source>
        <dbReference type="Proteomes" id="UP000000442"/>
    </source>
</evidence>
<dbReference type="GO" id="GO:0005737">
    <property type="term" value="C:cytoplasm"/>
    <property type="evidence" value="ECO:0007669"/>
    <property type="project" value="UniProtKB-SubCell"/>
</dbReference>
<organism evidence="18 19">
    <name type="scientific">Desulforapulum autotrophicum (strain ATCC 43914 / DSM 3382 / VKM B-1955 / HRM2)</name>
    <name type="common">Desulfobacterium autotrophicum</name>
    <dbReference type="NCBI Taxonomy" id="177437"/>
    <lineage>
        <taxon>Bacteria</taxon>
        <taxon>Pseudomonadati</taxon>
        <taxon>Thermodesulfobacteriota</taxon>
        <taxon>Desulfobacteria</taxon>
        <taxon>Desulfobacterales</taxon>
        <taxon>Desulfobacteraceae</taxon>
        <taxon>Desulforapulum</taxon>
    </lineage>
</organism>
<evidence type="ECO:0000256" key="6">
    <source>
        <dbReference type="ARBA" id="ARBA00022618"/>
    </source>
</evidence>
<dbReference type="Gene3D" id="3.40.50.720">
    <property type="entry name" value="NAD(P)-binding Rossmann-like Domain"/>
    <property type="match status" value="1"/>
</dbReference>
<keyword evidence="4" id="KW-0963">Cytoplasm</keyword>
<keyword evidence="5 18" id="KW-0436">Ligase</keyword>
<dbReference type="KEGG" id="dat:HRM2_20480"/>
<dbReference type="InterPro" id="IPR013221">
    <property type="entry name" value="Mur_ligase_cen"/>
</dbReference>
<evidence type="ECO:0000256" key="2">
    <source>
        <dbReference type="ARBA" id="ARBA00004752"/>
    </source>
</evidence>
<dbReference type="GO" id="GO:0008763">
    <property type="term" value="F:UDP-N-acetylmuramate-L-alanine ligase activity"/>
    <property type="evidence" value="ECO:0007669"/>
    <property type="project" value="UniProtKB-UniRule"/>
</dbReference>
<gene>
    <name evidence="18" type="primary">mpl</name>
    <name evidence="18" type="ordered locus">HRM2_20480</name>
</gene>
<evidence type="ECO:0000256" key="8">
    <source>
        <dbReference type="ARBA" id="ARBA00022840"/>
    </source>
</evidence>
<evidence type="ECO:0000259" key="17">
    <source>
        <dbReference type="Pfam" id="PF08245"/>
    </source>
</evidence>
<evidence type="ECO:0000256" key="3">
    <source>
        <dbReference type="ARBA" id="ARBA00012211"/>
    </source>
</evidence>
<dbReference type="InterPro" id="IPR005758">
    <property type="entry name" value="UDP-N-AcMur_Ala_ligase_MurC"/>
</dbReference>
<keyword evidence="8" id="KW-0067">ATP-binding</keyword>
<dbReference type="InterPro" id="IPR004101">
    <property type="entry name" value="Mur_ligase_C"/>
</dbReference>
<comment type="pathway">
    <text evidence="2">Cell wall biogenesis; peptidoglycan biosynthesis.</text>
</comment>
<evidence type="ECO:0000256" key="13">
    <source>
        <dbReference type="ARBA" id="ARBA00047833"/>
    </source>
</evidence>
<feature type="domain" description="Mur ligase C-terminal" evidence="16">
    <location>
        <begin position="327"/>
        <end position="459"/>
    </location>
</feature>
<dbReference type="RefSeq" id="WP_015903925.1">
    <property type="nucleotide sequence ID" value="NC_012108.1"/>
</dbReference>
<dbReference type="InterPro" id="IPR050061">
    <property type="entry name" value="MurCDEF_pg_biosynth"/>
</dbReference>
<dbReference type="Proteomes" id="UP000000442">
    <property type="component" value="Chromosome"/>
</dbReference>
<dbReference type="GO" id="GO:0071555">
    <property type="term" value="P:cell wall organization"/>
    <property type="evidence" value="ECO:0007669"/>
    <property type="project" value="UniProtKB-KW"/>
</dbReference>
<evidence type="ECO:0000259" key="15">
    <source>
        <dbReference type="Pfam" id="PF01225"/>
    </source>
</evidence>
<dbReference type="GO" id="GO:0008360">
    <property type="term" value="P:regulation of cell shape"/>
    <property type="evidence" value="ECO:0007669"/>
    <property type="project" value="UniProtKB-KW"/>
</dbReference>
<dbReference type="NCBIfam" id="TIGR01081">
    <property type="entry name" value="mpl"/>
    <property type="match status" value="1"/>
</dbReference>
<dbReference type="HOGENOM" id="CLU_028104_0_1_7"/>
<evidence type="ECO:0000256" key="5">
    <source>
        <dbReference type="ARBA" id="ARBA00022598"/>
    </source>
</evidence>
<evidence type="ECO:0000256" key="9">
    <source>
        <dbReference type="ARBA" id="ARBA00022960"/>
    </source>
</evidence>
<evidence type="ECO:0000313" key="18">
    <source>
        <dbReference type="EMBL" id="ACN15147.1"/>
    </source>
</evidence>
<dbReference type="InterPro" id="IPR036615">
    <property type="entry name" value="Mur_ligase_C_dom_sf"/>
</dbReference>
<dbReference type="Pfam" id="PF08245">
    <property type="entry name" value="Mur_ligase_M"/>
    <property type="match status" value="1"/>
</dbReference>
<keyword evidence="6" id="KW-0132">Cell division</keyword>
<dbReference type="NCBIfam" id="TIGR01082">
    <property type="entry name" value="murC"/>
    <property type="match status" value="1"/>
</dbReference>
<dbReference type="InterPro" id="IPR000713">
    <property type="entry name" value="Mur_ligase_N"/>
</dbReference>
<proteinExistence type="predicted"/>
<dbReference type="Gene3D" id="3.40.1190.10">
    <property type="entry name" value="Mur-like, catalytic domain"/>
    <property type="match status" value="1"/>
</dbReference>
<dbReference type="eggNOG" id="COG0773">
    <property type="taxonomic scope" value="Bacteria"/>
</dbReference>
<protein>
    <recommendedName>
        <fullName evidence="3 14">UDP-N-acetylmuramate--L-alanine ligase</fullName>
        <ecNumber evidence="3 14">6.3.2.8</ecNumber>
    </recommendedName>
</protein>
<evidence type="ECO:0000256" key="14">
    <source>
        <dbReference type="NCBIfam" id="TIGR01082"/>
    </source>
</evidence>
<dbReference type="OrthoDB" id="9804126at2"/>
<evidence type="ECO:0000256" key="1">
    <source>
        <dbReference type="ARBA" id="ARBA00004496"/>
    </source>
</evidence>
<sequence length="472" mass="52144">MGLENNFIPATVRKIHMIAACGTGMGALACMLKDLGYEVTGSDHNVYPPMSDFLEAKGVTLLKGFDGANLDPETDLVIVGNAVFRSNPEAVAAMERGIAFCSMPQALNYFVAKDKKIILVTGTHGKTTTSSLMAHVLNQAGLDPSFMIGGIVTDFNSNYRIGGGDYIVIEGDEYDTAFFDKGPKFMHYAPCFTIMTGVEFDHADIFRDLDHVRQIFAAFVKGLLPESMTIAWGDDMNLKEILAHANNRIQRYGHGPGEWQCIDLKVEQGTSVFRIKDPEGKILRFAIPLMGDHNVMNALAVIAVARQINIPVDVLARALVSFSGVKRRQEVRGVKRGITVMDDFAHHPTAVRETLRAVRPFYTQGRIIAVFEPRTNSSMRKVFQTIYPQAFDDADLVCICRPSAMGKIPVEERLSPEKLVADICERGTQALLFDDTDTLVDFLVKMGVTGDLMLIMSNGGFDNIHNRLLERL</sequence>